<evidence type="ECO:0000256" key="5">
    <source>
        <dbReference type="ARBA" id="ARBA00022989"/>
    </source>
</evidence>
<feature type="transmembrane region" description="Helical" evidence="12">
    <location>
        <begin position="454"/>
        <end position="476"/>
    </location>
</feature>
<evidence type="ECO:0000256" key="9">
    <source>
        <dbReference type="ARBA" id="ARBA00023180"/>
    </source>
</evidence>
<evidence type="ECO:0000256" key="4">
    <source>
        <dbReference type="ARBA" id="ARBA00022692"/>
    </source>
</evidence>
<comment type="subcellular location">
    <subcellularLocation>
        <location evidence="1">Cell membrane</location>
        <topology evidence="1">Multi-pass membrane protein</topology>
    </subcellularLocation>
</comment>
<dbReference type="InterPro" id="IPR052192">
    <property type="entry name" value="Insect_Ionotropic_Sensory_Rcpt"/>
</dbReference>
<dbReference type="Pfam" id="PF00060">
    <property type="entry name" value="Lig_chan"/>
    <property type="match status" value="1"/>
</dbReference>
<evidence type="ECO:0000256" key="7">
    <source>
        <dbReference type="ARBA" id="ARBA00023136"/>
    </source>
</evidence>
<organism evidence="15 16">
    <name type="scientific">Potamilus streckersoni</name>
    <dbReference type="NCBI Taxonomy" id="2493646"/>
    <lineage>
        <taxon>Eukaryota</taxon>
        <taxon>Metazoa</taxon>
        <taxon>Spiralia</taxon>
        <taxon>Lophotrochozoa</taxon>
        <taxon>Mollusca</taxon>
        <taxon>Bivalvia</taxon>
        <taxon>Autobranchia</taxon>
        <taxon>Heteroconchia</taxon>
        <taxon>Palaeoheterodonta</taxon>
        <taxon>Unionida</taxon>
        <taxon>Unionoidea</taxon>
        <taxon>Unionidae</taxon>
        <taxon>Ambleminae</taxon>
        <taxon>Lampsilini</taxon>
        <taxon>Potamilus</taxon>
    </lineage>
</organism>
<evidence type="ECO:0000256" key="1">
    <source>
        <dbReference type="ARBA" id="ARBA00004651"/>
    </source>
</evidence>
<reference evidence="15" key="3">
    <citation type="submission" date="2023-05" db="EMBL/GenBank/DDBJ databases">
        <authorList>
            <person name="Smith C.H."/>
        </authorList>
    </citation>
    <scope>NUCLEOTIDE SEQUENCE</scope>
    <source>
        <strain evidence="15">CHS0354</strain>
        <tissue evidence="15">Mantle</tissue>
    </source>
</reference>
<dbReference type="SMART" id="SM00079">
    <property type="entry name" value="PBPe"/>
    <property type="match status" value="1"/>
</dbReference>
<dbReference type="PANTHER" id="PTHR42643">
    <property type="entry name" value="IONOTROPIC RECEPTOR 20A-RELATED"/>
    <property type="match status" value="1"/>
</dbReference>
<sequence length="770" mass="87524">VRQFHNEGVDQDLLIILSRNGNTIEYADQVLRNLSVTVVTWGLVPRSFQSKTSILPGMDVENPSCDANFKSSGYECMKGKKEYVNILIDAVKLDLPTAVADLTRVLRPKNVIIFHNNQTASEVSELMDLLSDRDVLFIVVNVDMTDIYTYIHDVYYSVILDAGLHMIVMCPLHCTREVLYQANIFDKRNTIKKTELRKISRWLIALYAQPENVFAELRNVAEDLDNVAVIAIPMAVGKSYEDIQVTFQNMLQYLNQKNVATYDLRNASINYLIQEAQRFLPPHGCTKFYIKTLLWMENGRDFATVGYLDLEGNVVVTSNIFPNTKNGFNKRKFVVSTLEWGKFVIKEITNGTATYKGLCMDLLDELAFGLNFSYVITEPADGKWGEDNGNGSWAGLVGQLQREEVDMVVAPLAAQKQREEVMDFTYAFYYDYTSAIIKKPDPNRNKWLTLIDPYRWEVLVGIIISVPVMALVLRTLEKFNPYHSKHEYQRDSTFNQGSRDGRLDKYENAIWYLYGTLLSKGGVIVPCSMTSRTLLSFWGFFVIVVMGTYSGNLTAFLTVTKYRPPFETLAEMVEHKAEWRWGTLGGSIWSTLFKKSLNPEFKKVEAGLVEFNSTDPSVLSPILSVHIAKVFGGNYAWIGDKSGIDAVVADNCELAKIKDFHPIRNAVGLPNNSPYTKLFSHKIIQIDESGLLLVWQKKWWSKSSKCDEQETQTSAKPIKIIDVQSAFYLCCIGIAVASFVICVEYCLYRFCKRRNKDENRTDNENSGAFS</sequence>
<dbReference type="SUPFAM" id="SSF53850">
    <property type="entry name" value="Periplasmic binding protein-like II"/>
    <property type="match status" value="1"/>
</dbReference>
<feature type="transmembrane region" description="Helical" evidence="12">
    <location>
        <begin position="726"/>
        <end position="748"/>
    </location>
</feature>
<keyword evidence="5 12" id="KW-1133">Transmembrane helix</keyword>
<dbReference type="Pfam" id="PF10613">
    <property type="entry name" value="Lig_chan-Glu_bd"/>
    <property type="match status" value="1"/>
</dbReference>
<feature type="non-terminal residue" evidence="15">
    <location>
        <position position="770"/>
    </location>
</feature>
<evidence type="ECO:0000256" key="3">
    <source>
        <dbReference type="ARBA" id="ARBA00022475"/>
    </source>
</evidence>
<keyword evidence="3" id="KW-1003">Cell membrane</keyword>
<feature type="transmembrane region" description="Helical" evidence="12">
    <location>
        <begin position="537"/>
        <end position="559"/>
    </location>
</feature>
<dbReference type="PANTHER" id="PTHR42643:SF24">
    <property type="entry name" value="IONOTROPIC RECEPTOR 60A"/>
    <property type="match status" value="1"/>
</dbReference>
<dbReference type="GO" id="GO:0005886">
    <property type="term" value="C:plasma membrane"/>
    <property type="evidence" value="ECO:0007669"/>
    <property type="project" value="UniProtKB-SubCell"/>
</dbReference>
<dbReference type="InterPro" id="IPR019594">
    <property type="entry name" value="Glu/Gly-bd"/>
</dbReference>
<protein>
    <submittedName>
        <fullName evidence="15">Uncharacterized protein</fullName>
    </submittedName>
</protein>
<keyword evidence="4 12" id="KW-0812">Transmembrane</keyword>
<dbReference type="SMART" id="SM00918">
    <property type="entry name" value="Lig_chan-Glu_bd"/>
    <property type="match status" value="1"/>
</dbReference>
<keyword evidence="16" id="KW-1185">Reference proteome</keyword>
<name>A0AAE0S7C0_9BIVA</name>
<dbReference type="EMBL" id="JAEAOA010001380">
    <property type="protein sequence ID" value="KAK3586557.1"/>
    <property type="molecule type" value="Genomic_DNA"/>
</dbReference>
<reference evidence="15" key="2">
    <citation type="journal article" date="2021" name="Genome Biol. Evol.">
        <title>Developing a high-quality reference genome for a parasitic bivalve with doubly uniparental inheritance (Bivalvia: Unionida).</title>
        <authorList>
            <person name="Smith C.H."/>
        </authorList>
    </citation>
    <scope>NUCLEOTIDE SEQUENCE</scope>
    <source>
        <strain evidence="15">CHS0354</strain>
        <tissue evidence="15">Mantle</tissue>
    </source>
</reference>
<evidence type="ECO:0000256" key="12">
    <source>
        <dbReference type="SAM" id="Phobius"/>
    </source>
</evidence>
<accession>A0AAE0S7C0</accession>
<dbReference type="Gene3D" id="1.10.287.70">
    <property type="match status" value="1"/>
</dbReference>
<reference evidence="15" key="1">
    <citation type="journal article" date="2021" name="Genome Biol. Evol.">
        <title>A High-Quality Reference Genome for a Parasitic Bivalve with Doubly Uniparental Inheritance (Bivalvia: Unionida).</title>
        <authorList>
            <person name="Smith C.H."/>
        </authorList>
    </citation>
    <scope>NUCLEOTIDE SEQUENCE</scope>
    <source>
        <strain evidence="15">CHS0354</strain>
    </source>
</reference>
<comment type="caution">
    <text evidence="15">The sequence shown here is derived from an EMBL/GenBank/DDBJ whole genome shotgun (WGS) entry which is preliminary data.</text>
</comment>
<evidence type="ECO:0000256" key="2">
    <source>
        <dbReference type="ARBA" id="ARBA00022448"/>
    </source>
</evidence>
<dbReference type="GO" id="GO:0050906">
    <property type="term" value="P:detection of stimulus involved in sensory perception"/>
    <property type="evidence" value="ECO:0007669"/>
    <property type="project" value="UniProtKB-ARBA"/>
</dbReference>
<keyword evidence="10" id="KW-1071">Ligand-gated ion channel</keyword>
<dbReference type="GO" id="GO:0015276">
    <property type="term" value="F:ligand-gated monoatomic ion channel activity"/>
    <property type="evidence" value="ECO:0007669"/>
    <property type="project" value="InterPro"/>
</dbReference>
<keyword evidence="6" id="KW-0406">Ion transport</keyword>
<keyword evidence="2" id="KW-0813">Transport</keyword>
<evidence type="ECO:0000256" key="11">
    <source>
        <dbReference type="ARBA" id="ARBA00023303"/>
    </source>
</evidence>
<dbReference type="InterPro" id="IPR001320">
    <property type="entry name" value="Iontro_rcpt_C"/>
</dbReference>
<evidence type="ECO:0000259" key="14">
    <source>
        <dbReference type="SMART" id="SM00918"/>
    </source>
</evidence>
<gene>
    <name evidence="15" type="ORF">CHS0354_022690</name>
</gene>
<evidence type="ECO:0000256" key="10">
    <source>
        <dbReference type="ARBA" id="ARBA00023286"/>
    </source>
</evidence>
<evidence type="ECO:0000313" key="15">
    <source>
        <dbReference type="EMBL" id="KAK3586557.1"/>
    </source>
</evidence>
<dbReference type="Gene3D" id="3.40.190.10">
    <property type="entry name" value="Periplasmic binding protein-like II"/>
    <property type="match status" value="1"/>
</dbReference>
<proteinExistence type="predicted"/>
<keyword evidence="8" id="KW-0675">Receptor</keyword>
<feature type="domain" description="Ionotropic glutamate receptor C-terminal" evidence="13">
    <location>
        <begin position="332"/>
        <end position="702"/>
    </location>
</feature>
<evidence type="ECO:0000259" key="13">
    <source>
        <dbReference type="SMART" id="SM00079"/>
    </source>
</evidence>
<keyword evidence="11" id="KW-0407">Ion channel</keyword>
<evidence type="ECO:0000313" key="16">
    <source>
        <dbReference type="Proteomes" id="UP001195483"/>
    </source>
</evidence>
<feature type="domain" description="Ionotropic glutamate receptor L-glutamate and glycine-binding" evidence="14">
    <location>
        <begin position="342"/>
        <end position="402"/>
    </location>
</feature>
<evidence type="ECO:0000256" key="6">
    <source>
        <dbReference type="ARBA" id="ARBA00023065"/>
    </source>
</evidence>
<dbReference type="AlphaFoldDB" id="A0AAE0S7C0"/>
<evidence type="ECO:0000256" key="8">
    <source>
        <dbReference type="ARBA" id="ARBA00023170"/>
    </source>
</evidence>
<keyword evidence="9" id="KW-0325">Glycoprotein</keyword>
<dbReference type="Proteomes" id="UP001195483">
    <property type="component" value="Unassembled WGS sequence"/>
</dbReference>
<keyword evidence="7 12" id="KW-0472">Membrane</keyword>